<dbReference type="InterPro" id="IPR013083">
    <property type="entry name" value="Znf_RING/FYVE/PHD"/>
</dbReference>
<evidence type="ECO:0000313" key="7">
    <source>
        <dbReference type="EMBL" id="KAB1211270.1"/>
    </source>
</evidence>
<comment type="function">
    <text evidence="4">E3 ubiquitin-protein ligase that mediates ubiquitination and subsequent proteasomal degradation of target proteins. E3 ubiquitin ligases accept ubiquitin from an E2 ubiquitin-conjugating enzyme in the form of a thioester and then directly transfers the ubiquitin to targeted substrates. It probably triggers the ubiquitin-mediated degradation of different substrates.</text>
</comment>
<comment type="caution">
    <text evidence="7">The sequence shown here is derived from an EMBL/GenBank/DDBJ whole genome shotgun (WGS) entry which is preliminary data.</text>
</comment>
<dbReference type="InterPro" id="IPR013010">
    <property type="entry name" value="Znf_SIAH"/>
</dbReference>
<evidence type="ECO:0000259" key="6">
    <source>
        <dbReference type="PROSITE" id="PS51081"/>
    </source>
</evidence>
<keyword evidence="8" id="KW-1185">Reference proteome</keyword>
<organism evidence="7 8">
    <name type="scientific">Morella rubra</name>
    <name type="common">Chinese bayberry</name>
    <dbReference type="NCBI Taxonomy" id="262757"/>
    <lineage>
        <taxon>Eukaryota</taxon>
        <taxon>Viridiplantae</taxon>
        <taxon>Streptophyta</taxon>
        <taxon>Embryophyta</taxon>
        <taxon>Tracheophyta</taxon>
        <taxon>Spermatophyta</taxon>
        <taxon>Magnoliopsida</taxon>
        <taxon>eudicotyledons</taxon>
        <taxon>Gunneridae</taxon>
        <taxon>Pentapetalae</taxon>
        <taxon>rosids</taxon>
        <taxon>fabids</taxon>
        <taxon>Fagales</taxon>
        <taxon>Myricaceae</taxon>
        <taxon>Morella</taxon>
    </lineage>
</organism>
<keyword evidence="1" id="KW-0479">Metal-binding</keyword>
<dbReference type="OrthoDB" id="4788989at2759"/>
<dbReference type="PANTHER" id="PTHR46632">
    <property type="entry name" value="E3 UBIQUITIN-PROTEIN LIGASE SINA-LIKE 4"/>
    <property type="match status" value="1"/>
</dbReference>
<keyword evidence="2 5" id="KW-0863">Zinc-finger</keyword>
<evidence type="ECO:0000256" key="1">
    <source>
        <dbReference type="ARBA" id="ARBA00022723"/>
    </source>
</evidence>
<dbReference type="PANTHER" id="PTHR46632:SF16">
    <property type="entry name" value="E3 UBIQUITIN-PROTEIN LIGASE SINA-LIKE 10"/>
    <property type="match status" value="1"/>
</dbReference>
<accession>A0A6A1VJN1</accession>
<sequence>MAMQCENGHIACSSCCIIKVSNKCPSCFWPIGYNRCRSMEKVLEAVKISCPNAQYGCKEAVSYSKKNDHEKTCLYAPFMPPFALQLCCLSQAVISTLQQETSAPWDLLPNDGVLFVLNNSVELLGNALAVSCIGPCSSTGGFSYTLVAKTDGNSLRLESSTKNSQHRVDNPSSTGFLLIPSEFFGSRGQLKLEVCIRQNAGSAAYARIRIGPL</sequence>
<dbReference type="SUPFAM" id="SSF49599">
    <property type="entry name" value="TRAF domain-like"/>
    <property type="match status" value="1"/>
</dbReference>
<gene>
    <name evidence="7" type="ORF">CJ030_MR6G021540</name>
</gene>
<feature type="domain" description="SIAH-type" evidence="6">
    <location>
        <begin position="45"/>
        <end position="106"/>
    </location>
</feature>
<protein>
    <submittedName>
        <fullName evidence="7">E3 ubiquitin-protein ligase SINA-like 10</fullName>
    </submittedName>
</protein>
<dbReference type="InterPro" id="IPR044286">
    <property type="entry name" value="SINL_plant"/>
</dbReference>
<name>A0A6A1VJN1_9ROSI</name>
<keyword evidence="3" id="KW-0862">Zinc</keyword>
<dbReference type="PROSITE" id="PS51081">
    <property type="entry name" value="ZF_SIAH"/>
    <property type="match status" value="1"/>
</dbReference>
<evidence type="ECO:0000256" key="5">
    <source>
        <dbReference type="PROSITE-ProRule" id="PRU00455"/>
    </source>
</evidence>
<reference evidence="7 8" key="1">
    <citation type="journal article" date="2019" name="Plant Biotechnol. J.">
        <title>The red bayberry genome and genetic basis of sex determination.</title>
        <authorList>
            <person name="Jia H.M."/>
            <person name="Jia H.J."/>
            <person name="Cai Q.L."/>
            <person name="Wang Y."/>
            <person name="Zhao H.B."/>
            <person name="Yang W.F."/>
            <person name="Wang G.Y."/>
            <person name="Li Y.H."/>
            <person name="Zhan D.L."/>
            <person name="Shen Y.T."/>
            <person name="Niu Q.F."/>
            <person name="Chang L."/>
            <person name="Qiu J."/>
            <person name="Zhao L."/>
            <person name="Xie H.B."/>
            <person name="Fu W.Y."/>
            <person name="Jin J."/>
            <person name="Li X.W."/>
            <person name="Jiao Y."/>
            <person name="Zhou C.C."/>
            <person name="Tu T."/>
            <person name="Chai C.Y."/>
            <person name="Gao J.L."/>
            <person name="Fan L.J."/>
            <person name="van de Weg E."/>
            <person name="Wang J.Y."/>
            <person name="Gao Z.S."/>
        </authorList>
    </citation>
    <scope>NUCLEOTIDE SEQUENCE [LARGE SCALE GENOMIC DNA]</scope>
    <source>
        <tissue evidence="7">Leaves</tissue>
    </source>
</reference>
<dbReference type="EMBL" id="RXIC02000024">
    <property type="protein sequence ID" value="KAB1211270.1"/>
    <property type="molecule type" value="Genomic_DNA"/>
</dbReference>
<dbReference type="GO" id="GO:0016567">
    <property type="term" value="P:protein ubiquitination"/>
    <property type="evidence" value="ECO:0007669"/>
    <property type="project" value="UniProtKB-UniPathway"/>
</dbReference>
<evidence type="ECO:0000313" key="8">
    <source>
        <dbReference type="Proteomes" id="UP000516437"/>
    </source>
</evidence>
<proteinExistence type="predicted"/>
<dbReference type="AlphaFoldDB" id="A0A6A1VJN1"/>
<dbReference type="Proteomes" id="UP000516437">
    <property type="component" value="Chromosome 6"/>
</dbReference>
<evidence type="ECO:0000256" key="3">
    <source>
        <dbReference type="ARBA" id="ARBA00022833"/>
    </source>
</evidence>
<dbReference type="Gene3D" id="3.30.40.10">
    <property type="entry name" value="Zinc/RING finger domain, C3HC4 (zinc finger)"/>
    <property type="match status" value="1"/>
</dbReference>
<dbReference type="GO" id="GO:0008270">
    <property type="term" value="F:zinc ion binding"/>
    <property type="evidence" value="ECO:0007669"/>
    <property type="project" value="UniProtKB-KW"/>
</dbReference>
<evidence type="ECO:0000256" key="4">
    <source>
        <dbReference type="ARBA" id="ARBA00024004"/>
    </source>
</evidence>
<evidence type="ECO:0000256" key="2">
    <source>
        <dbReference type="ARBA" id="ARBA00022771"/>
    </source>
</evidence>
<dbReference type="UniPathway" id="UPA00143"/>